<evidence type="ECO:0000313" key="3">
    <source>
        <dbReference type="Proteomes" id="UP001501584"/>
    </source>
</evidence>
<feature type="compositionally biased region" description="Basic and acidic residues" evidence="1">
    <location>
        <begin position="58"/>
        <end position="69"/>
    </location>
</feature>
<proteinExistence type="predicted"/>
<dbReference type="Proteomes" id="UP001501584">
    <property type="component" value="Unassembled WGS sequence"/>
</dbReference>
<protein>
    <submittedName>
        <fullName evidence="2">Uncharacterized protein</fullName>
    </submittedName>
</protein>
<organism evidence="2 3">
    <name type="scientific">Glycomyces rutgersensis</name>
    <dbReference type="NCBI Taxonomy" id="58115"/>
    <lineage>
        <taxon>Bacteria</taxon>
        <taxon>Bacillati</taxon>
        <taxon>Actinomycetota</taxon>
        <taxon>Actinomycetes</taxon>
        <taxon>Glycomycetales</taxon>
        <taxon>Glycomycetaceae</taxon>
        <taxon>Glycomyces</taxon>
    </lineage>
</organism>
<comment type="caution">
    <text evidence="2">The sequence shown here is derived from an EMBL/GenBank/DDBJ whole genome shotgun (WGS) entry which is preliminary data.</text>
</comment>
<evidence type="ECO:0000313" key="2">
    <source>
        <dbReference type="EMBL" id="GAA2347473.1"/>
    </source>
</evidence>
<sequence>MNPSLLPQFSLTFGSLAMGGLSKYIGVRALITAYTVAKPMVLERASTSDPLCARSPRTRQEETMRPRKR</sequence>
<gene>
    <name evidence="2" type="ORF">GCM10010403_46570</name>
</gene>
<keyword evidence="3" id="KW-1185">Reference proteome</keyword>
<dbReference type="EMBL" id="BAAASX010000009">
    <property type="protein sequence ID" value="GAA2347473.1"/>
    <property type="molecule type" value="Genomic_DNA"/>
</dbReference>
<accession>A0ABN3GAF4</accession>
<feature type="region of interest" description="Disordered" evidence="1">
    <location>
        <begin position="45"/>
        <end position="69"/>
    </location>
</feature>
<name>A0ABN3GAF4_9ACTN</name>
<evidence type="ECO:0000256" key="1">
    <source>
        <dbReference type="SAM" id="MobiDB-lite"/>
    </source>
</evidence>
<reference evidence="2 3" key="1">
    <citation type="journal article" date="2019" name="Int. J. Syst. Evol. Microbiol.">
        <title>The Global Catalogue of Microorganisms (GCM) 10K type strain sequencing project: providing services to taxonomists for standard genome sequencing and annotation.</title>
        <authorList>
            <consortium name="The Broad Institute Genomics Platform"/>
            <consortium name="The Broad Institute Genome Sequencing Center for Infectious Disease"/>
            <person name="Wu L."/>
            <person name="Ma J."/>
        </authorList>
    </citation>
    <scope>NUCLEOTIDE SEQUENCE [LARGE SCALE GENOMIC DNA]</scope>
    <source>
        <strain evidence="2 3">JCM 6238</strain>
    </source>
</reference>